<dbReference type="GO" id="GO:0008360">
    <property type="term" value="P:regulation of cell shape"/>
    <property type="evidence" value="ECO:0007669"/>
    <property type="project" value="UniProtKB-UniRule"/>
</dbReference>
<protein>
    <recommendedName>
        <fullName evidence="9">L,D-TPase catalytic domain-containing protein</fullName>
    </recommendedName>
</protein>
<dbReference type="EMBL" id="FQTT01000005">
    <property type="protein sequence ID" value="SHE24608.1"/>
    <property type="molecule type" value="Genomic_DNA"/>
</dbReference>
<feature type="domain" description="L,D-TPase catalytic" evidence="9">
    <location>
        <begin position="500"/>
        <end position="619"/>
    </location>
</feature>
<keyword evidence="8" id="KW-1133">Transmembrane helix</keyword>
<dbReference type="InterPro" id="IPR005490">
    <property type="entry name" value="LD_TPept_cat_dom"/>
</dbReference>
<feature type="region of interest" description="Disordered" evidence="7">
    <location>
        <begin position="55"/>
        <end position="149"/>
    </location>
</feature>
<dbReference type="OrthoDB" id="3176960at2"/>
<dbReference type="PANTHER" id="PTHR30582">
    <property type="entry name" value="L,D-TRANSPEPTIDASE"/>
    <property type="match status" value="1"/>
</dbReference>
<dbReference type="GO" id="GO:0018104">
    <property type="term" value="P:peptidoglycan-protein cross-linking"/>
    <property type="evidence" value="ECO:0007669"/>
    <property type="project" value="TreeGrafter"/>
</dbReference>
<feature type="compositionally biased region" description="Low complexity" evidence="7">
    <location>
        <begin position="55"/>
        <end position="102"/>
    </location>
</feature>
<comment type="pathway">
    <text evidence="1 6">Cell wall biogenesis; peptidoglycan biosynthesis.</text>
</comment>
<dbReference type="CDD" id="cd16913">
    <property type="entry name" value="YkuD_like"/>
    <property type="match status" value="1"/>
</dbReference>
<keyword evidence="8" id="KW-0472">Membrane</keyword>
<organism evidence="10 11">
    <name type="scientific">Actinomyces glycerinitolerans</name>
    <dbReference type="NCBI Taxonomy" id="1892869"/>
    <lineage>
        <taxon>Bacteria</taxon>
        <taxon>Bacillati</taxon>
        <taxon>Actinomycetota</taxon>
        <taxon>Actinomycetes</taxon>
        <taxon>Actinomycetales</taxon>
        <taxon>Actinomycetaceae</taxon>
        <taxon>Actinomyces</taxon>
    </lineage>
</organism>
<feature type="compositionally biased region" description="Low complexity" evidence="7">
    <location>
        <begin position="127"/>
        <end position="141"/>
    </location>
</feature>
<feature type="compositionally biased region" description="Low complexity" evidence="7">
    <location>
        <begin position="20"/>
        <end position="34"/>
    </location>
</feature>
<dbReference type="GO" id="GO:0016740">
    <property type="term" value="F:transferase activity"/>
    <property type="evidence" value="ECO:0007669"/>
    <property type="project" value="UniProtKB-KW"/>
</dbReference>
<dbReference type="GO" id="GO:0071555">
    <property type="term" value="P:cell wall organization"/>
    <property type="evidence" value="ECO:0007669"/>
    <property type="project" value="UniProtKB-UniRule"/>
</dbReference>
<dbReference type="STRING" id="1892869.ACGLYG10_0815"/>
<evidence type="ECO:0000259" key="9">
    <source>
        <dbReference type="PROSITE" id="PS52029"/>
    </source>
</evidence>
<dbReference type="SUPFAM" id="SSF141523">
    <property type="entry name" value="L,D-transpeptidase catalytic domain-like"/>
    <property type="match status" value="1"/>
</dbReference>
<evidence type="ECO:0000256" key="8">
    <source>
        <dbReference type="SAM" id="Phobius"/>
    </source>
</evidence>
<dbReference type="AlphaFoldDB" id="A0A1M4RXB9"/>
<evidence type="ECO:0000256" key="6">
    <source>
        <dbReference type="PROSITE-ProRule" id="PRU01373"/>
    </source>
</evidence>
<evidence type="ECO:0000313" key="10">
    <source>
        <dbReference type="EMBL" id="SHE24608.1"/>
    </source>
</evidence>
<feature type="active site" description="Proton donor/acceptor" evidence="6">
    <location>
        <position position="579"/>
    </location>
</feature>
<keyword evidence="11" id="KW-1185">Reference proteome</keyword>
<keyword evidence="4 6" id="KW-0573">Peptidoglycan synthesis</keyword>
<keyword evidence="5 6" id="KW-0961">Cell wall biogenesis/degradation</keyword>
<dbReference type="InterPro" id="IPR050979">
    <property type="entry name" value="LD-transpeptidase"/>
</dbReference>
<reference evidence="11" key="1">
    <citation type="submission" date="2016-09" db="EMBL/GenBank/DDBJ databases">
        <authorList>
            <person name="Strepis N."/>
        </authorList>
    </citation>
    <scope>NUCLEOTIDE SEQUENCE [LARGE SCALE GENOMIC DNA]</scope>
</reference>
<sequence>MHSDKLPTGTAPEEIDESSALTDRPADTDAAPDTVLKSPYGETPAVARTSILAAASAAPTAHTPADAEATAQAAQTQQNAPVEPVDAAAPVAPSAITPAEPDAAPDAEETSAVAPTETASTPEGGQASPASAESAPLAPDASESEKRPHRRRRWALASLAAALLLVGVGGYAYAAHYANVAVPGTTIAGTDMAGMSRDEIVAAINARVQAATVTVTGDVEATASLTDLGTTVDAEATADAAMSRGADVVDRFTALLGGSDIEVVTTSDDAVLEEYANGLVPEDQAKAQNASVVLNTDVTTFEVSAASAGVSIDTTDLAAATAQAASSLTPASVDLTYINTLPAVSDADAQAVADTANQWISQDVTITNADGTASYTADIATKASWVEVTENLDAAPTLSIDSDQVAEWVSTQAAAANVEPVVGQRNVNSSGQVVATSVEAVAGQTVNNAETITTAIADSLSSGEAYAGAFEMTTDEEQWEEREIADGAENLVYQAAEGEKWIDINLSAKTVTSYEGATVVRGPVTIVDGAAATPTVTGTYHVYLQYETQTMRGQNADGTDYETENVPWISYFYAGYALHGAPWWSSWGFSASHGCLNMPVAEAKWIYDWAEIGTTVVSHY</sequence>
<dbReference type="Proteomes" id="UP000184291">
    <property type="component" value="Unassembled WGS sequence"/>
</dbReference>
<dbReference type="GO" id="GO:0005576">
    <property type="term" value="C:extracellular region"/>
    <property type="evidence" value="ECO:0007669"/>
    <property type="project" value="TreeGrafter"/>
</dbReference>
<feature type="active site" description="Nucleophile" evidence="6">
    <location>
        <position position="595"/>
    </location>
</feature>
<evidence type="ECO:0000256" key="3">
    <source>
        <dbReference type="ARBA" id="ARBA00022960"/>
    </source>
</evidence>
<dbReference type="PROSITE" id="PS52029">
    <property type="entry name" value="LD_TPASE"/>
    <property type="match status" value="1"/>
</dbReference>
<dbReference type="Gene3D" id="2.40.440.10">
    <property type="entry name" value="L,D-transpeptidase catalytic domain-like"/>
    <property type="match status" value="1"/>
</dbReference>
<dbReference type="RefSeq" id="WP_083565479.1">
    <property type="nucleotide sequence ID" value="NZ_FQTT01000005.1"/>
</dbReference>
<evidence type="ECO:0000256" key="4">
    <source>
        <dbReference type="ARBA" id="ARBA00022984"/>
    </source>
</evidence>
<evidence type="ECO:0000256" key="5">
    <source>
        <dbReference type="ARBA" id="ARBA00023316"/>
    </source>
</evidence>
<name>A0A1M4RXB9_9ACTO</name>
<dbReference type="GO" id="GO:0071972">
    <property type="term" value="F:peptidoglycan L,D-transpeptidase activity"/>
    <property type="evidence" value="ECO:0007669"/>
    <property type="project" value="TreeGrafter"/>
</dbReference>
<keyword evidence="2" id="KW-0808">Transferase</keyword>
<keyword evidence="3 6" id="KW-0133">Cell shape</keyword>
<proteinExistence type="predicted"/>
<dbReference type="UniPathway" id="UPA00219"/>
<evidence type="ECO:0000256" key="7">
    <source>
        <dbReference type="SAM" id="MobiDB-lite"/>
    </source>
</evidence>
<evidence type="ECO:0000256" key="1">
    <source>
        <dbReference type="ARBA" id="ARBA00004752"/>
    </source>
</evidence>
<dbReference type="InterPro" id="IPR038063">
    <property type="entry name" value="Transpep_catalytic_dom"/>
</dbReference>
<dbReference type="PANTHER" id="PTHR30582:SF2">
    <property type="entry name" value="L,D-TRANSPEPTIDASE YCIB-RELATED"/>
    <property type="match status" value="1"/>
</dbReference>
<evidence type="ECO:0000313" key="11">
    <source>
        <dbReference type="Proteomes" id="UP000184291"/>
    </source>
</evidence>
<dbReference type="Pfam" id="PF03734">
    <property type="entry name" value="YkuD"/>
    <property type="match status" value="1"/>
</dbReference>
<keyword evidence="8" id="KW-0812">Transmembrane</keyword>
<evidence type="ECO:0000256" key="2">
    <source>
        <dbReference type="ARBA" id="ARBA00022679"/>
    </source>
</evidence>
<feature type="transmembrane region" description="Helical" evidence="8">
    <location>
        <begin position="154"/>
        <end position="174"/>
    </location>
</feature>
<feature type="region of interest" description="Disordered" evidence="7">
    <location>
        <begin position="1"/>
        <end position="42"/>
    </location>
</feature>
<gene>
    <name evidence="10" type="ORF">ACGLYG10_0815</name>
</gene>
<accession>A0A1M4RXB9</accession>